<dbReference type="EMBL" id="VJMJ01000311">
    <property type="protein sequence ID" value="KAF0723277.1"/>
    <property type="molecule type" value="Genomic_DNA"/>
</dbReference>
<feature type="region of interest" description="Disordered" evidence="1">
    <location>
        <begin position="133"/>
        <end position="170"/>
    </location>
</feature>
<dbReference type="Proteomes" id="UP000481153">
    <property type="component" value="Unassembled WGS sequence"/>
</dbReference>
<reference evidence="2 3" key="1">
    <citation type="submission" date="2019-07" db="EMBL/GenBank/DDBJ databases">
        <title>Genomics analysis of Aphanomyces spp. identifies a new class of oomycete effector associated with host adaptation.</title>
        <authorList>
            <person name="Gaulin E."/>
        </authorList>
    </citation>
    <scope>NUCLEOTIDE SEQUENCE [LARGE SCALE GENOMIC DNA]</scope>
    <source>
        <strain evidence="2 3">ATCC 201684</strain>
    </source>
</reference>
<sequence>MKKQVRWSTITIYAFEIGHNGCSVPSTGGPSIGIVGAPFETYTVVISDTPTASATQPPSQPTERSKLDQYMSPHARINLLLEAGYSNDDIECFCRDGERSRIEREETQAELVRELYQRQAMYYYMKRRQYQLQELQRREGEPPLPPPPPPSKRKRNASDSQPPARRQKRK</sequence>
<comment type="caution">
    <text evidence="2">The sequence shown here is derived from an EMBL/GenBank/DDBJ whole genome shotgun (WGS) entry which is preliminary data.</text>
</comment>
<accession>A0A6G0W804</accession>
<evidence type="ECO:0000313" key="2">
    <source>
        <dbReference type="EMBL" id="KAF0723277.1"/>
    </source>
</evidence>
<evidence type="ECO:0000256" key="1">
    <source>
        <dbReference type="SAM" id="MobiDB-lite"/>
    </source>
</evidence>
<dbReference type="VEuPathDB" id="FungiDB:AeMF1_008140"/>
<dbReference type="AlphaFoldDB" id="A0A6G0W804"/>
<proteinExistence type="predicted"/>
<keyword evidence="3" id="KW-1185">Reference proteome</keyword>
<protein>
    <submittedName>
        <fullName evidence="2">Uncharacterized protein</fullName>
    </submittedName>
</protein>
<name>A0A6G0W804_9STRA</name>
<gene>
    <name evidence="2" type="ORF">Ae201684_017760</name>
</gene>
<evidence type="ECO:0000313" key="3">
    <source>
        <dbReference type="Proteomes" id="UP000481153"/>
    </source>
</evidence>
<organism evidence="2 3">
    <name type="scientific">Aphanomyces euteiches</name>
    <dbReference type="NCBI Taxonomy" id="100861"/>
    <lineage>
        <taxon>Eukaryota</taxon>
        <taxon>Sar</taxon>
        <taxon>Stramenopiles</taxon>
        <taxon>Oomycota</taxon>
        <taxon>Saprolegniomycetes</taxon>
        <taxon>Saprolegniales</taxon>
        <taxon>Verrucalvaceae</taxon>
        <taxon>Aphanomyces</taxon>
    </lineage>
</organism>